<dbReference type="AlphaFoldDB" id="A0A5H2XKF0"/>
<keyword evidence="1" id="KW-1133">Transmembrane helix</keyword>
<protein>
    <submittedName>
        <fullName evidence="2">S-adenosyl-L-methionine-dependent methyltransferases superfamily protein</fullName>
    </submittedName>
</protein>
<dbReference type="EMBL" id="AP020837">
    <property type="protein sequence ID" value="BBN68618.1"/>
    <property type="molecule type" value="Genomic_DNA"/>
</dbReference>
<keyword evidence="2" id="KW-0489">Methyltransferase</keyword>
<dbReference type="GO" id="GO:0008168">
    <property type="term" value="F:methyltransferase activity"/>
    <property type="evidence" value="ECO:0007669"/>
    <property type="project" value="UniProtKB-KW"/>
</dbReference>
<name>A0A5H2XKF0_PRUDU</name>
<dbReference type="GO" id="GO:0032259">
    <property type="term" value="P:methylation"/>
    <property type="evidence" value="ECO:0007669"/>
    <property type="project" value="UniProtKB-KW"/>
</dbReference>
<accession>A0A5H2XKF0</accession>
<organism evidence="2">
    <name type="scientific">Prunus dulcis</name>
    <name type="common">Almond</name>
    <name type="synonym">Amygdalus dulcis</name>
    <dbReference type="NCBI Taxonomy" id="3755"/>
    <lineage>
        <taxon>Eukaryota</taxon>
        <taxon>Viridiplantae</taxon>
        <taxon>Streptophyta</taxon>
        <taxon>Embryophyta</taxon>
        <taxon>Tracheophyta</taxon>
        <taxon>Spermatophyta</taxon>
        <taxon>Magnoliopsida</taxon>
        <taxon>eudicotyledons</taxon>
        <taxon>Gunneridae</taxon>
        <taxon>Pentapetalae</taxon>
        <taxon>rosids</taxon>
        <taxon>fabids</taxon>
        <taxon>Rosales</taxon>
        <taxon>Rosaceae</taxon>
        <taxon>Amygdaloideae</taxon>
        <taxon>Amygdaleae</taxon>
        <taxon>Prunus</taxon>
    </lineage>
</organism>
<proteinExistence type="predicted"/>
<keyword evidence="2" id="KW-0808">Transferase</keyword>
<feature type="transmembrane region" description="Helical" evidence="1">
    <location>
        <begin position="14"/>
        <end position="36"/>
    </location>
</feature>
<evidence type="ECO:0000256" key="1">
    <source>
        <dbReference type="SAM" id="Phobius"/>
    </source>
</evidence>
<sequence length="64" mass="7571">MQGWMRTNFVCMTIDYLCLYCSMLGIFCSILVTILFRRKRNILQFMLCKCHSSVTMDTWYALVG</sequence>
<evidence type="ECO:0000313" key="2">
    <source>
        <dbReference type="EMBL" id="BBN68618.1"/>
    </source>
</evidence>
<gene>
    <name evidence="2" type="ORF">Prudu_500S000300</name>
</gene>
<keyword evidence="1" id="KW-0812">Transmembrane</keyword>
<reference evidence="2" key="1">
    <citation type="journal article" date="2019" name="Science">
        <title>Mutation of a bHLH transcription factor allowed almond domestication.</title>
        <authorList>
            <person name="Sanchez-Perez R."/>
            <person name="Pavan S."/>
            <person name="Mazzeo R."/>
            <person name="Moldovan C."/>
            <person name="Aiese Cigliano R."/>
            <person name="Del Cueto J."/>
            <person name="Ricciardi F."/>
            <person name="Lotti C."/>
            <person name="Ricciardi L."/>
            <person name="Dicenta F."/>
            <person name="Lopez-Marques R.L."/>
            <person name="Lindberg Moller B."/>
        </authorList>
    </citation>
    <scope>NUCLEOTIDE SEQUENCE</scope>
</reference>
<keyword evidence="1" id="KW-0472">Membrane</keyword>